<reference evidence="2 3" key="1">
    <citation type="submission" date="2020-01" db="EMBL/GenBank/DDBJ databases">
        <authorList>
            <consortium name="DOE Joint Genome Institute"/>
            <person name="Haridas S."/>
            <person name="Albert R."/>
            <person name="Binder M."/>
            <person name="Bloem J."/>
            <person name="Labutti K."/>
            <person name="Salamov A."/>
            <person name="Andreopoulos B."/>
            <person name="Baker S.E."/>
            <person name="Barry K."/>
            <person name="Bills G."/>
            <person name="Bluhm B.H."/>
            <person name="Cannon C."/>
            <person name="Castanera R."/>
            <person name="Culley D.E."/>
            <person name="Daum C."/>
            <person name="Ezra D."/>
            <person name="Gonzalez J.B."/>
            <person name="Henrissat B."/>
            <person name="Kuo A."/>
            <person name="Liang C."/>
            <person name="Lipzen A."/>
            <person name="Lutzoni F."/>
            <person name="Magnuson J."/>
            <person name="Mondo S."/>
            <person name="Nolan M."/>
            <person name="Ohm R."/>
            <person name="Pangilinan J."/>
            <person name="Park H.-J.H."/>
            <person name="Ramirez L."/>
            <person name="Alfaro M."/>
            <person name="Sun H."/>
            <person name="Tritt A."/>
            <person name="Yoshinaga Y."/>
            <person name="Zwiers L.-H.L."/>
            <person name="Turgeon B.G."/>
            <person name="Goodwin S.B."/>
            <person name="Spatafora J.W."/>
            <person name="Crous P.W."/>
            <person name="Grigoriev I.V."/>
        </authorList>
    </citation>
    <scope>NUCLEOTIDE SEQUENCE [LARGE SCALE GENOMIC DNA]</scope>
    <source>
        <strain evidence="2 3">CBS 611.86</strain>
    </source>
</reference>
<sequence>MGNTTSQRVSPTLSPLETLPLPVLEDICEYLEHNEPGRTSLFAFALASQRCCEAAERQRFERISIVQGSVKKLERDLKIWNATLASYRRARYVRRVRVSGCLLVKGRTAPWEAWGYCPCRVVLDIKEKGHTASYLESLPIGLRSFKSFDTRPTTFKLMDSHLGSYNFRTSRTGSTLIQEEKEEAETENGVHAAYGKTPGECSEDGNNETANGDEDGFLALGIPTRAETVVHVPDDVAHRQNEAWKMLAAFISQFPGLRDFMWDSTDTFPSPILSMIHTKLPRCRIHVSQFCLRSLLQDKRDIHDIDDDDYALATSPCLYSVAVAIPYAGYDQLAHVDYNKEVLVQLASGLAPNLHTIYVDHLDIASSRDLYLASRTPRPAWRSLAIETQKQQRHAASPARGQSLPPSKGSLHTLIRTCQLGPGIGVTELEHWRTLTHFDQLRHLHLGHGVSLDALTLLAQMALQGELASLHTFKLVRISTWACEHYYAEVRDACSLLLTHLPPLKALQLRPIGGETLRLILEYHGATMQRLDIYDRECIPLSREHIEDLAVQCPRLTHLDICVPRSSSTEGSLAAEDIRRMFTPLRHLTYLRADEFVQRDDPHD</sequence>
<dbReference type="AlphaFoldDB" id="A0A7C8MNK5"/>
<dbReference type="EMBL" id="JAADJZ010000012">
    <property type="protein sequence ID" value="KAF2871265.1"/>
    <property type="molecule type" value="Genomic_DNA"/>
</dbReference>
<feature type="region of interest" description="Disordered" evidence="1">
    <location>
        <begin position="183"/>
        <end position="209"/>
    </location>
</feature>
<evidence type="ECO:0000313" key="2">
    <source>
        <dbReference type="EMBL" id="KAF2871265.1"/>
    </source>
</evidence>
<dbReference type="OrthoDB" id="3945550at2759"/>
<dbReference type="InterPro" id="IPR032675">
    <property type="entry name" value="LRR_dom_sf"/>
</dbReference>
<dbReference type="Gene3D" id="3.80.10.10">
    <property type="entry name" value="Ribonuclease Inhibitor"/>
    <property type="match status" value="1"/>
</dbReference>
<comment type="caution">
    <text evidence="2">The sequence shown here is derived from an EMBL/GenBank/DDBJ whole genome shotgun (WGS) entry which is preliminary data.</text>
</comment>
<accession>A0A7C8MNK5</accession>
<keyword evidence="3" id="KW-1185">Reference proteome</keyword>
<gene>
    <name evidence="2" type="ORF">BDV95DRAFT_58317</name>
</gene>
<dbReference type="Proteomes" id="UP000481861">
    <property type="component" value="Unassembled WGS sequence"/>
</dbReference>
<proteinExistence type="predicted"/>
<organism evidence="2 3">
    <name type="scientific">Massariosphaeria phaeospora</name>
    <dbReference type="NCBI Taxonomy" id="100035"/>
    <lineage>
        <taxon>Eukaryota</taxon>
        <taxon>Fungi</taxon>
        <taxon>Dikarya</taxon>
        <taxon>Ascomycota</taxon>
        <taxon>Pezizomycotina</taxon>
        <taxon>Dothideomycetes</taxon>
        <taxon>Pleosporomycetidae</taxon>
        <taxon>Pleosporales</taxon>
        <taxon>Pleosporales incertae sedis</taxon>
        <taxon>Massariosphaeria</taxon>
    </lineage>
</organism>
<name>A0A7C8MNK5_9PLEO</name>
<evidence type="ECO:0000256" key="1">
    <source>
        <dbReference type="SAM" id="MobiDB-lite"/>
    </source>
</evidence>
<protein>
    <submittedName>
        <fullName evidence="2">Uncharacterized protein</fullName>
    </submittedName>
</protein>
<evidence type="ECO:0000313" key="3">
    <source>
        <dbReference type="Proteomes" id="UP000481861"/>
    </source>
</evidence>